<evidence type="ECO:0000256" key="7">
    <source>
        <dbReference type="ARBA" id="ARBA00023140"/>
    </source>
</evidence>
<comment type="subcellular location">
    <subcellularLocation>
        <location evidence="2">Cytoplasm</location>
    </subcellularLocation>
    <subcellularLocation>
        <location evidence="1">Peroxisome</location>
    </subcellularLocation>
</comment>
<evidence type="ECO:0000256" key="2">
    <source>
        <dbReference type="ARBA" id="ARBA00004496"/>
    </source>
</evidence>
<gene>
    <name evidence="10" type="ORF">SCHPADRAFT_907928</name>
</gene>
<dbReference type="PROSITE" id="PS50005">
    <property type="entry name" value="TPR"/>
    <property type="match status" value="3"/>
</dbReference>
<dbReference type="InParanoid" id="A0A0H2RIF4"/>
<dbReference type="OrthoDB" id="10006023at2759"/>
<dbReference type="GO" id="GO:0005052">
    <property type="term" value="F:peroxisome matrix targeting signal-1 binding"/>
    <property type="evidence" value="ECO:0007669"/>
    <property type="project" value="TreeGrafter"/>
</dbReference>
<evidence type="ECO:0000256" key="1">
    <source>
        <dbReference type="ARBA" id="ARBA00004275"/>
    </source>
</evidence>
<evidence type="ECO:0000256" key="8">
    <source>
        <dbReference type="PROSITE-ProRule" id="PRU00339"/>
    </source>
</evidence>
<evidence type="ECO:0000256" key="4">
    <source>
        <dbReference type="ARBA" id="ARBA00022490"/>
    </source>
</evidence>
<dbReference type="Pfam" id="PF13432">
    <property type="entry name" value="TPR_16"/>
    <property type="match status" value="1"/>
</dbReference>
<dbReference type="GO" id="GO:0005829">
    <property type="term" value="C:cytosol"/>
    <property type="evidence" value="ECO:0007669"/>
    <property type="project" value="TreeGrafter"/>
</dbReference>
<name>A0A0H2RIF4_9AGAM</name>
<dbReference type="GO" id="GO:0005778">
    <property type="term" value="C:peroxisomal membrane"/>
    <property type="evidence" value="ECO:0007669"/>
    <property type="project" value="TreeGrafter"/>
</dbReference>
<evidence type="ECO:0000256" key="6">
    <source>
        <dbReference type="ARBA" id="ARBA00022803"/>
    </source>
</evidence>
<comment type="similarity">
    <text evidence="3">Belongs to the peroxisomal targeting signal receptor family.</text>
</comment>
<accession>A0A0H2RIF4</accession>
<dbReference type="PANTHER" id="PTHR10130:SF0">
    <property type="entry name" value="GH08708P"/>
    <property type="match status" value="1"/>
</dbReference>
<keyword evidence="6 8" id="KW-0802">TPR repeat</keyword>
<dbReference type="EMBL" id="KQ086062">
    <property type="protein sequence ID" value="KLO09238.1"/>
    <property type="molecule type" value="Genomic_DNA"/>
</dbReference>
<dbReference type="InterPro" id="IPR019734">
    <property type="entry name" value="TPR_rpt"/>
</dbReference>
<feature type="repeat" description="TPR" evidence="8">
    <location>
        <begin position="606"/>
        <end position="639"/>
    </location>
</feature>
<dbReference type="PANTHER" id="PTHR10130">
    <property type="entry name" value="PEROXISOMAL TARGETING SIGNAL 1 RECEPTOR PEX5"/>
    <property type="match status" value="1"/>
</dbReference>
<keyword evidence="11" id="KW-1185">Reference proteome</keyword>
<evidence type="ECO:0000313" key="10">
    <source>
        <dbReference type="EMBL" id="KLO09238.1"/>
    </source>
</evidence>
<evidence type="ECO:0000256" key="3">
    <source>
        <dbReference type="ARBA" id="ARBA00005348"/>
    </source>
</evidence>
<feature type="region of interest" description="Disordered" evidence="9">
    <location>
        <begin position="288"/>
        <end position="322"/>
    </location>
</feature>
<dbReference type="PROSITE" id="PS50293">
    <property type="entry name" value="TPR_REGION"/>
    <property type="match status" value="1"/>
</dbReference>
<organism evidence="10 11">
    <name type="scientific">Schizopora paradoxa</name>
    <dbReference type="NCBI Taxonomy" id="27342"/>
    <lineage>
        <taxon>Eukaryota</taxon>
        <taxon>Fungi</taxon>
        <taxon>Dikarya</taxon>
        <taxon>Basidiomycota</taxon>
        <taxon>Agaricomycotina</taxon>
        <taxon>Agaricomycetes</taxon>
        <taxon>Hymenochaetales</taxon>
        <taxon>Schizoporaceae</taxon>
        <taxon>Schizopora</taxon>
    </lineage>
</organism>
<proteinExistence type="inferred from homology"/>
<dbReference type="Proteomes" id="UP000053477">
    <property type="component" value="Unassembled WGS sequence"/>
</dbReference>
<protein>
    <submittedName>
        <fullName evidence="10">TPR-like protein</fullName>
    </submittedName>
</protein>
<dbReference type="GO" id="GO:0016560">
    <property type="term" value="P:protein import into peroxisome matrix, docking"/>
    <property type="evidence" value="ECO:0007669"/>
    <property type="project" value="TreeGrafter"/>
</dbReference>
<dbReference type="InterPro" id="IPR011990">
    <property type="entry name" value="TPR-like_helical_dom_sf"/>
</dbReference>
<dbReference type="InterPro" id="IPR024111">
    <property type="entry name" value="PEX5/PEX5L"/>
</dbReference>
<dbReference type="AlphaFoldDB" id="A0A0H2RIF4"/>
<dbReference type="Gene3D" id="1.25.40.10">
    <property type="entry name" value="Tetratricopeptide repeat domain"/>
    <property type="match status" value="1"/>
</dbReference>
<dbReference type="SMART" id="SM00028">
    <property type="entry name" value="TPR"/>
    <property type="match status" value="5"/>
</dbReference>
<sequence length="724" mass="80587">MALPMLISGADCGPVNPLQGLTKRFDQDRGIQQDQFGASRAGSSRQTFRTQQASNPALDQEAARFFAGNNFAAPSTSNAFDVSLMRNSLPPAMAVTPPVHTPSPFMQEQSKASSWATDFMKQRNSTPSPAQNAMAKGKAADVMPSSAAAMAATSSSQIMDRQWRPMMSNMQWNAPASQMAMSPPVMQHDTALWDKEFQTHEESLREVNKEQFISPPAEQQHAAPPMSLAEQDELAKTAGLLVDIVRDEQNPKFKNSQFLSFMRKVRDGEVVVDGNDMVERSEGFIPADVKGKGKERAPGPMSSTGSGMVFDPSTSSAPLNSQQTRMRKKSVHFDQDQRPEGLIADQEDEIDAYFRRDNDSYIEYWNNQERQTGQQSADQEKAWGAMQDSWDSFEATTWGVKPIDAYQFQPHNPYLHPAASNSRTRHHSLHSEAGFYESVLELEAAVQRDPQSASAWFDLGVKQQENEREPNAILALKRALELEPTHLPAWLALAISYTNENDRSAADNAIEQWVRRNPKYETVVKAFFAATGALNQDVNLDAGTSHLRHHSELVDCLMSMARDGAQRGEVDADVQIALAVLLNTSEDFVKAQDCFKAALSVRPEDWQLYNRVGATLANSGSAEEALQYYYRALELNPVYIRARFNLGISCINMRKYEEAAHHILDALMLQDSDGSVHGPDDKRGITSTALWDSLKTTCLHLQRVDLASLCDRKDLDGFSREFHA</sequence>
<keyword evidence="5" id="KW-0677">Repeat</keyword>
<dbReference type="STRING" id="27342.A0A0H2RIF4"/>
<dbReference type="SUPFAM" id="SSF48452">
    <property type="entry name" value="TPR-like"/>
    <property type="match status" value="1"/>
</dbReference>
<keyword evidence="4" id="KW-0963">Cytoplasm</keyword>
<keyword evidence="7" id="KW-0576">Peroxisome</keyword>
<feature type="compositionally biased region" description="Polar residues" evidence="9">
    <location>
        <begin position="301"/>
        <end position="322"/>
    </location>
</feature>
<feature type="repeat" description="TPR" evidence="8">
    <location>
        <begin position="572"/>
        <end position="605"/>
    </location>
</feature>
<reference evidence="10 11" key="1">
    <citation type="submission" date="2015-04" db="EMBL/GenBank/DDBJ databases">
        <title>Complete genome sequence of Schizopora paradoxa KUC8140, a cosmopolitan wood degrader in East Asia.</title>
        <authorList>
            <consortium name="DOE Joint Genome Institute"/>
            <person name="Min B."/>
            <person name="Park H."/>
            <person name="Jang Y."/>
            <person name="Kim J.-J."/>
            <person name="Kim K.H."/>
            <person name="Pangilinan J."/>
            <person name="Lipzen A."/>
            <person name="Riley R."/>
            <person name="Grigoriev I.V."/>
            <person name="Spatafora J.W."/>
            <person name="Choi I.-G."/>
        </authorList>
    </citation>
    <scope>NUCLEOTIDE SEQUENCE [LARGE SCALE GENOMIC DNA]</scope>
    <source>
        <strain evidence="10 11">KUC8140</strain>
    </source>
</reference>
<evidence type="ECO:0000313" key="11">
    <source>
        <dbReference type="Proteomes" id="UP000053477"/>
    </source>
</evidence>
<evidence type="ECO:0000256" key="9">
    <source>
        <dbReference type="SAM" id="MobiDB-lite"/>
    </source>
</evidence>
<evidence type="ECO:0000256" key="5">
    <source>
        <dbReference type="ARBA" id="ARBA00022737"/>
    </source>
</evidence>
<feature type="repeat" description="TPR" evidence="8">
    <location>
        <begin position="453"/>
        <end position="486"/>
    </location>
</feature>
<dbReference type="Gene3D" id="6.10.280.230">
    <property type="match status" value="1"/>
</dbReference>